<keyword evidence="1" id="KW-1133">Transmembrane helix</keyword>
<organism evidence="2">
    <name type="scientific">hydrothermal vent metagenome</name>
    <dbReference type="NCBI Taxonomy" id="652676"/>
    <lineage>
        <taxon>unclassified sequences</taxon>
        <taxon>metagenomes</taxon>
        <taxon>ecological metagenomes</taxon>
    </lineage>
</organism>
<dbReference type="AlphaFoldDB" id="A0A3B0S4J4"/>
<proteinExistence type="predicted"/>
<sequence length="158" mass="17572">MPEEVLTRIYASRPRRAFGVGVLATLGMLMIYVGLAFPAGDLMWQVFLLVFGAVMLWFASKMWRATSAVIELTETELRTSDGVVIARVDQIRSLDRGTFAFKPSNGFILRLDAKAPRAWYPGLWWRMGRRVGVGGVTSAAQTKAMAEIIAAMNAERQE</sequence>
<evidence type="ECO:0000256" key="1">
    <source>
        <dbReference type="SAM" id="Phobius"/>
    </source>
</evidence>
<keyword evidence="1" id="KW-0472">Membrane</keyword>
<gene>
    <name evidence="2" type="ORF">MNBD_ALPHA07-1210</name>
</gene>
<accession>A0A3B0S4J4</accession>
<dbReference type="EMBL" id="UOEG01000218">
    <property type="protein sequence ID" value="VAW00991.1"/>
    <property type="molecule type" value="Genomic_DNA"/>
</dbReference>
<protein>
    <recommendedName>
        <fullName evidence="3">PH domain-containing protein</fullName>
    </recommendedName>
</protein>
<evidence type="ECO:0008006" key="3">
    <source>
        <dbReference type="Google" id="ProtNLM"/>
    </source>
</evidence>
<reference evidence="2" key="1">
    <citation type="submission" date="2018-06" db="EMBL/GenBank/DDBJ databases">
        <authorList>
            <person name="Zhirakovskaya E."/>
        </authorList>
    </citation>
    <scope>NUCLEOTIDE SEQUENCE</scope>
</reference>
<name>A0A3B0S4J4_9ZZZZ</name>
<keyword evidence="1" id="KW-0812">Transmembrane</keyword>
<evidence type="ECO:0000313" key="2">
    <source>
        <dbReference type="EMBL" id="VAW00991.1"/>
    </source>
</evidence>
<feature type="transmembrane region" description="Helical" evidence="1">
    <location>
        <begin position="42"/>
        <end position="59"/>
    </location>
</feature>
<feature type="transmembrane region" description="Helical" evidence="1">
    <location>
        <begin position="17"/>
        <end position="36"/>
    </location>
</feature>